<dbReference type="SMART" id="SM00225">
    <property type="entry name" value="BTB"/>
    <property type="match status" value="2"/>
</dbReference>
<dbReference type="OrthoDB" id="439806at2759"/>
<sequence>MEPTGMGIETFELLLKLDVFCHFPSRGWSPVFDKMVNSERFTEAAQAQVVIEDFSAAAVEIFLRFFYSGVVELRMQHCGKRQEGPLTTLVEVGKMADKYQVDQLHTLCTQAVRKMMKPEVACELFACADRLEVPSLRREALEQIWIHPKAALKIRPNLRPRLLEEILDSPLLCVDDDDLVNYYGADGYYDLGKKKRKAAAAATTEQDELQPIIDSVAELRAQKPRKSRQHSVDVLQTLWCLYEEDGSRGTFLGYWVTIIPGQLKGPFAHDDLSALRDYASNSTCLCLGKGWLIWMLPHFSVYLTGFSFCSAMLGSVHFQILCSNDGCNWHVALASNREELKAWKPVACEKPPHLVKWFKLEVLELRPKTDDAALRTDCTTEELQRWRAAGEFPLRIKPRAMAEIAAYGDKDLSAASDVWGACFSKEGNFTVIVEEASGDASDDVDVEDKRTEFKVWSFLLARWSPVFEKMLGSDNYAESQKAEVVIQDFSASAVGLFLRFLYSGSVDGSTSVLVEVAAMADKYQVKALQSLCIRIVRKALKPELACEVFAAANHFQLDGLRMDALEHILTKPAEALKERPTLRPELLEEILDSGLLCMSEDDLKKTLQSWGSKDSDCLQPIIEARIQRATVRTPGEQTQDVLRTLWNRYEKAGKKGAFLGYWVVVILGPEQAEMCREDAVYVKSMASNMSARTYRKGWVQWLLPHSSVHLQGFSFTGNNISASTSFRIWSSEDGATWHLAYESLKTEIKIGTFLPCKRPPGLVKWFKLEVLEGELPNVFFQIHGILQTSV</sequence>
<name>A0A1Q9EH79_SYMMI</name>
<comment type="caution">
    <text evidence="2">The sequence shown here is derived from an EMBL/GenBank/DDBJ whole genome shotgun (WGS) entry which is preliminary data.</text>
</comment>
<accession>A0A1Q9EH79</accession>
<keyword evidence="3" id="KW-1185">Reference proteome</keyword>
<dbReference type="InterPro" id="IPR051481">
    <property type="entry name" value="BTB-POZ/Galectin-3-binding"/>
</dbReference>
<organism evidence="2 3">
    <name type="scientific">Symbiodinium microadriaticum</name>
    <name type="common">Dinoflagellate</name>
    <name type="synonym">Zooxanthella microadriatica</name>
    <dbReference type="NCBI Taxonomy" id="2951"/>
    <lineage>
        <taxon>Eukaryota</taxon>
        <taxon>Sar</taxon>
        <taxon>Alveolata</taxon>
        <taxon>Dinophyceae</taxon>
        <taxon>Suessiales</taxon>
        <taxon>Symbiodiniaceae</taxon>
        <taxon>Symbiodinium</taxon>
    </lineage>
</organism>
<protein>
    <submittedName>
        <fullName evidence="2">BTB and MATH domain-containing protein 42</fullName>
    </submittedName>
</protein>
<dbReference type="InterPro" id="IPR011333">
    <property type="entry name" value="SKP1/BTB/POZ_sf"/>
</dbReference>
<dbReference type="Proteomes" id="UP000186817">
    <property type="component" value="Unassembled WGS sequence"/>
</dbReference>
<dbReference type="CDD" id="cd18186">
    <property type="entry name" value="BTB_POZ_ZBTB_KLHL-like"/>
    <property type="match status" value="1"/>
</dbReference>
<dbReference type="Pfam" id="PF00651">
    <property type="entry name" value="BTB"/>
    <property type="match status" value="2"/>
</dbReference>
<proteinExistence type="predicted"/>
<dbReference type="AlphaFoldDB" id="A0A1Q9EH79"/>
<dbReference type="Gene3D" id="3.30.710.10">
    <property type="entry name" value="Potassium Channel Kv1.1, Chain A"/>
    <property type="match status" value="2"/>
</dbReference>
<gene>
    <name evidence="2" type="primary">bath-42</name>
    <name evidence="2" type="ORF">AK812_SmicGene9916</name>
</gene>
<evidence type="ECO:0000313" key="3">
    <source>
        <dbReference type="Proteomes" id="UP000186817"/>
    </source>
</evidence>
<reference evidence="2 3" key="1">
    <citation type="submission" date="2016-02" db="EMBL/GenBank/DDBJ databases">
        <title>Genome analysis of coral dinoflagellate symbionts highlights evolutionary adaptations to a symbiotic lifestyle.</title>
        <authorList>
            <person name="Aranda M."/>
            <person name="Li Y."/>
            <person name="Liew Y.J."/>
            <person name="Baumgarten S."/>
            <person name="Simakov O."/>
            <person name="Wilson M."/>
            <person name="Piel J."/>
            <person name="Ashoor H."/>
            <person name="Bougouffa S."/>
            <person name="Bajic V.B."/>
            <person name="Ryu T."/>
            <person name="Ravasi T."/>
            <person name="Bayer T."/>
            <person name="Micklem G."/>
            <person name="Kim H."/>
            <person name="Bhak J."/>
            <person name="Lajeunesse T.C."/>
            <person name="Voolstra C.R."/>
        </authorList>
    </citation>
    <scope>NUCLEOTIDE SEQUENCE [LARGE SCALE GENOMIC DNA]</scope>
    <source>
        <strain evidence="2 3">CCMP2467</strain>
    </source>
</reference>
<dbReference type="PANTHER" id="PTHR24410:SF23">
    <property type="entry name" value="BTB DOMAIN-CONTAINING PROTEIN-RELATED"/>
    <property type="match status" value="1"/>
</dbReference>
<feature type="domain" description="BTB" evidence="1">
    <location>
        <begin position="442"/>
        <end position="510"/>
    </location>
</feature>
<dbReference type="EMBL" id="LSRX01000153">
    <property type="protein sequence ID" value="OLQ06737.1"/>
    <property type="molecule type" value="Genomic_DNA"/>
</dbReference>
<dbReference type="SUPFAM" id="SSF54695">
    <property type="entry name" value="POZ domain"/>
    <property type="match status" value="2"/>
</dbReference>
<evidence type="ECO:0000259" key="1">
    <source>
        <dbReference type="PROSITE" id="PS50097"/>
    </source>
</evidence>
<dbReference type="PANTHER" id="PTHR24410">
    <property type="entry name" value="HL07962P-RELATED"/>
    <property type="match status" value="1"/>
</dbReference>
<dbReference type="PROSITE" id="PS50097">
    <property type="entry name" value="BTB"/>
    <property type="match status" value="2"/>
</dbReference>
<evidence type="ECO:0000313" key="2">
    <source>
        <dbReference type="EMBL" id="OLQ06737.1"/>
    </source>
</evidence>
<dbReference type="InterPro" id="IPR000210">
    <property type="entry name" value="BTB/POZ_dom"/>
</dbReference>
<feature type="domain" description="BTB" evidence="1">
    <location>
        <begin position="29"/>
        <end position="75"/>
    </location>
</feature>